<dbReference type="PANTHER" id="PTHR11266">
    <property type="entry name" value="PEROXISOMAL MEMBRANE PROTEIN 2, PXMP2 MPV17"/>
    <property type="match status" value="1"/>
</dbReference>
<evidence type="ECO:0000313" key="9">
    <source>
        <dbReference type="Proteomes" id="UP000265515"/>
    </source>
</evidence>
<keyword evidence="3 6" id="KW-0812">Transmembrane</keyword>
<comment type="similarity">
    <text evidence="2 6">Belongs to the peroxisomal membrane protein PXMP2/4 family.</text>
</comment>
<comment type="caution">
    <text evidence="8">The sequence shown here is derived from an EMBL/GenBank/DDBJ whole genome shotgun (WGS) entry which is preliminary data.</text>
</comment>
<comment type="subcellular location">
    <subcellularLocation>
        <location evidence="1">Membrane</location>
        <topology evidence="1">Multi-pass membrane protein</topology>
    </subcellularLocation>
</comment>
<dbReference type="AlphaFoldDB" id="A0A388LBS9"/>
<evidence type="ECO:0000256" key="6">
    <source>
        <dbReference type="RuleBase" id="RU363053"/>
    </source>
</evidence>
<evidence type="ECO:0000256" key="7">
    <source>
        <dbReference type="SAM" id="MobiDB-lite"/>
    </source>
</evidence>
<feature type="compositionally biased region" description="Low complexity" evidence="7">
    <location>
        <begin position="83"/>
        <end position="101"/>
    </location>
</feature>
<dbReference type="Pfam" id="PF04117">
    <property type="entry name" value="Mpv17_PMP22"/>
    <property type="match status" value="1"/>
</dbReference>
<dbReference type="OrthoDB" id="430207at2759"/>
<reference evidence="8 9" key="1">
    <citation type="journal article" date="2018" name="Cell">
        <title>The Chara Genome: Secondary Complexity and Implications for Plant Terrestrialization.</title>
        <authorList>
            <person name="Nishiyama T."/>
            <person name="Sakayama H."/>
            <person name="Vries J.D."/>
            <person name="Buschmann H."/>
            <person name="Saint-Marcoux D."/>
            <person name="Ullrich K.K."/>
            <person name="Haas F.B."/>
            <person name="Vanderstraeten L."/>
            <person name="Becker D."/>
            <person name="Lang D."/>
            <person name="Vosolsobe S."/>
            <person name="Rombauts S."/>
            <person name="Wilhelmsson P.K.I."/>
            <person name="Janitza P."/>
            <person name="Kern R."/>
            <person name="Heyl A."/>
            <person name="Rumpler F."/>
            <person name="Villalobos L.I.A.C."/>
            <person name="Clay J.M."/>
            <person name="Skokan R."/>
            <person name="Toyoda A."/>
            <person name="Suzuki Y."/>
            <person name="Kagoshima H."/>
            <person name="Schijlen E."/>
            <person name="Tajeshwar N."/>
            <person name="Catarino B."/>
            <person name="Hetherington A.J."/>
            <person name="Saltykova A."/>
            <person name="Bonnot C."/>
            <person name="Breuninger H."/>
            <person name="Symeonidi A."/>
            <person name="Radhakrishnan G.V."/>
            <person name="Van Nieuwerburgh F."/>
            <person name="Deforce D."/>
            <person name="Chang C."/>
            <person name="Karol K.G."/>
            <person name="Hedrich R."/>
            <person name="Ulvskov P."/>
            <person name="Glockner G."/>
            <person name="Delwiche C.F."/>
            <person name="Petrasek J."/>
            <person name="Van de Peer Y."/>
            <person name="Friml J."/>
            <person name="Beilby M."/>
            <person name="Dolan L."/>
            <person name="Kohara Y."/>
            <person name="Sugano S."/>
            <person name="Fujiyama A."/>
            <person name="Delaux P.-M."/>
            <person name="Quint M."/>
            <person name="TheiBen G."/>
            <person name="Hagemann M."/>
            <person name="Harholt J."/>
            <person name="Dunand C."/>
            <person name="Zachgo S."/>
            <person name="Langdale J."/>
            <person name="Maumus F."/>
            <person name="Straeten D.V.D."/>
            <person name="Gould S.B."/>
            <person name="Rensing S.A."/>
        </authorList>
    </citation>
    <scope>NUCLEOTIDE SEQUENCE [LARGE SCALE GENOMIC DNA]</scope>
    <source>
        <strain evidence="8 9">S276</strain>
    </source>
</reference>
<accession>A0A388LBS9</accession>
<keyword evidence="9" id="KW-1185">Reference proteome</keyword>
<evidence type="ECO:0000256" key="2">
    <source>
        <dbReference type="ARBA" id="ARBA00006824"/>
    </source>
</evidence>
<evidence type="ECO:0000256" key="4">
    <source>
        <dbReference type="ARBA" id="ARBA00022989"/>
    </source>
</evidence>
<dbReference type="PANTHER" id="PTHR11266:SF91">
    <property type="entry name" value="EXPRESSED PROTEIN"/>
    <property type="match status" value="1"/>
</dbReference>
<comment type="caution">
    <text evidence="6">Lacks conserved residue(s) required for the propagation of feature annotation.</text>
</comment>
<feature type="region of interest" description="Disordered" evidence="7">
    <location>
        <begin position="65"/>
        <end position="109"/>
    </location>
</feature>
<dbReference type="EMBL" id="BFEA01000326">
    <property type="protein sequence ID" value="GBG79746.1"/>
    <property type="molecule type" value="Genomic_DNA"/>
</dbReference>
<name>A0A388LBS9_CHABU</name>
<dbReference type="GO" id="GO:0005737">
    <property type="term" value="C:cytoplasm"/>
    <property type="evidence" value="ECO:0007669"/>
    <property type="project" value="TreeGrafter"/>
</dbReference>
<keyword evidence="4 6" id="KW-1133">Transmembrane helix</keyword>
<dbReference type="InterPro" id="IPR007248">
    <property type="entry name" value="Mpv17_PMP22"/>
</dbReference>
<feature type="transmembrane region" description="Helical" evidence="6">
    <location>
        <begin position="203"/>
        <end position="224"/>
    </location>
</feature>
<evidence type="ECO:0000313" key="8">
    <source>
        <dbReference type="EMBL" id="GBG79746.1"/>
    </source>
</evidence>
<dbReference type="STRING" id="69332.A0A388LBS9"/>
<organism evidence="8 9">
    <name type="scientific">Chara braunii</name>
    <name type="common">Braun's stonewort</name>
    <dbReference type="NCBI Taxonomy" id="69332"/>
    <lineage>
        <taxon>Eukaryota</taxon>
        <taxon>Viridiplantae</taxon>
        <taxon>Streptophyta</taxon>
        <taxon>Charophyceae</taxon>
        <taxon>Charales</taxon>
        <taxon>Characeae</taxon>
        <taxon>Chara</taxon>
    </lineage>
</organism>
<keyword evidence="5 6" id="KW-0472">Membrane</keyword>
<gene>
    <name evidence="8" type="ORF">CBR_g30010</name>
</gene>
<proteinExistence type="inferred from homology"/>
<evidence type="ECO:0000256" key="5">
    <source>
        <dbReference type="ARBA" id="ARBA00023136"/>
    </source>
</evidence>
<evidence type="ECO:0008006" key="10">
    <source>
        <dbReference type="Google" id="ProtNLM"/>
    </source>
</evidence>
<evidence type="ECO:0000256" key="3">
    <source>
        <dbReference type="ARBA" id="ARBA00022692"/>
    </source>
</evidence>
<protein>
    <recommendedName>
        <fullName evidence="10">Peroxisomal membrane protein MPV17</fullName>
    </recommendedName>
</protein>
<dbReference type="Proteomes" id="UP000265515">
    <property type="component" value="Unassembled WGS sequence"/>
</dbReference>
<evidence type="ECO:0000256" key="1">
    <source>
        <dbReference type="ARBA" id="ARBA00004141"/>
    </source>
</evidence>
<dbReference type="GO" id="GO:0016020">
    <property type="term" value="C:membrane"/>
    <property type="evidence" value="ECO:0007669"/>
    <property type="project" value="UniProtKB-SubCell"/>
</dbReference>
<dbReference type="Gramene" id="GBG79746">
    <property type="protein sequence ID" value="GBG79746"/>
    <property type="gene ID" value="CBR_g30010"/>
</dbReference>
<sequence length="296" mass="32319">MRFLSCFAGGRGPGAFDYHVFSQPAERWLVLRNRTSGNVRAIWRSGPEGLGRTGFQCLGHAAASEGDVTGTGRSSEGSDDKGVAAAEESSATTQQQQQQRVAGGGGGGGVKHSGFPIKAGITAGGLALAGDSIAQFVEKRRKRAAMRPCCRKKVNMWEYDLSRMARMTSYGFLLYGPGSYWWYRFLDRVLPEQTVRNVAAKVVLNQVVLGPCVLLVVFAWNYAWMGRAKEIPKKYKDDFGHALVAGWKFWIPASVVNFKAVPLNGRVAFMSACAVFWNFYLSLVVSKPQEAEAAST</sequence>